<feature type="compositionally biased region" description="Basic and acidic residues" evidence="2">
    <location>
        <begin position="472"/>
        <end position="481"/>
    </location>
</feature>
<dbReference type="PANTHER" id="PTHR18863">
    <property type="entry name" value="TSEC-2-RELATED"/>
    <property type="match status" value="1"/>
</dbReference>
<gene>
    <name evidence="4" type="primary">LOC101827846</name>
</gene>
<accession>A0ABM2X7I7</accession>
<keyword evidence="1" id="KW-0175">Coiled coil</keyword>
<dbReference type="GeneID" id="101827846"/>
<dbReference type="RefSeq" id="XP_040598827.1">
    <property type="nucleotide sequence ID" value="XM_040742893.1"/>
</dbReference>
<reference evidence="4" key="1">
    <citation type="submission" date="2025-08" db="UniProtKB">
        <authorList>
            <consortium name="RefSeq"/>
        </authorList>
    </citation>
    <scope>IDENTIFICATION</scope>
    <source>
        <tissue evidence="4">Liver</tissue>
    </source>
</reference>
<keyword evidence="3" id="KW-1185">Reference proteome</keyword>
<name>A0ABM2X7I7_MESAU</name>
<dbReference type="Proteomes" id="UP000886700">
    <property type="component" value="Unplaced"/>
</dbReference>
<feature type="coiled-coil region" evidence="1">
    <location>
        <begin position="323"/>
        <end position="350"/>
    </location>
</feature>
<protein>
    <submittedName>
        <fullName evidence="4">Coiled-coil domain-containing protein 170 isoform X1</fullName>
    </submittedName>
</protein>
<evidence type="ECO:0000313" key="4">
    <source>
        <dbReference type="RefSeq" id="XP_040598827.1"/>
    </source>
</evidence>
<dbReference type="PANTHER" id="PTHR18863:SF5">
    <property type="entry name" value="TESTIS EXPRESSED GENE 21"/>
    <property type="match status" value="1"/>
</dbReference>
<organism evidence="3 4">
    <name type="scientific">Mesocricetus auratus</name>
    <name type="common">Golden hamster</name>
    <dbReference type="NCBI Taxonomy" id="10036"/>
    <lineage>
        <taxon>Eukaryota</taxon>
        <taxon>Metazoa</taxon>
        <taxon>Chordata</taxon>
        <taxon>Craniata</taxon>
        <taxon>Vertebrata</taxon>
        <taxon>Euteleostomi</taxon>
        <taxon>Mammalia</taxon>
        <taxon>Eutheria</taxon>
        <taxon>Euarchontoglires</taxon>
        <taxon>Glires</taxon>
        <taxon>Rodentia</taxon>
        <taxon>Myomorpha</taxon>
        <taxon>Muroidea</taxon>
        <taxon>Cricetidae</taxon>
        <taxon>Cricetinae</taxon>
        <taxon>Mesocricetus</taxon>
    </lineage>
</organism>
<feature type="region of interest" description="Disordered" evidence="2">
    <location>
        <begin position="472"/>
        <end position="523"/>
    </location>
</feature>
<evidence type="ECO:0000256" key="2">
    <source>
        <dbReference type="SAM" id="MobiDB-lite"/>
    </source>
</evidence>
<dbReference type="InterPro" id="IPR039139">
    <property type="entry name" value="CCDC170-like"/>
</dbReference>
<feature type="region of interest" description="Disordered" evidence="2">
    <location>
        <begin position="1"/>
        <end position="32"/>
    </location>
</feature>
<evidence type="ECO:0000256" key="1">
    <source>
        <dbReference type="SAM" id="Coils"/>
    </source>
</evidence>
<feature type="compositionally biased region" description="Polar residues" evidence="2">
    <location>
        <begin position="1"/>
        <end position="10"/>
    </location>
</feature>
<evidence type="ECO:0000313" key="3">
    <source>
        <dbReference type="Proteomes" id="UP000886700"/>
    </source>
</evidence>
<feature type="coiled-coil region" evidence="1">
    <location>
        <begin position="419"/>
        <end position="446"/>
    </location>
</feature>
<feature type="coiled-coil region" evidence="1">
    <location>
        <begin position="76"/>
        <end position="187"/>
    </location>
</feature>
<sequence length="601" mass="68014">MSRPLQSLNHSDPGRLANSQTQEACEVKPSEAGHLSHLSAQENVPVACFDPPLEAVPTRNPIIYNKKTADPVHPDLAGLLVKNKTLLAEVRNLQSKLFIKESSLQEMKTDLESYKESNAQQSLQIMSLRDDVKNLQDLIASLMKIKVLKNTDSQNLRRGSWDLTERVIDLENRLREHLVEREKAERKAELEKRWPCSGRFSPCVNLNEPEDSLDIFPVKVRDKGEASNFERNIVYSEGPIDRQNIGGKCQRDLIHKEKLTSEFDRPPYSCSWATTEQSHHQDFLGQLATLLSDSIGPILATEEAVKERIQEMGANEQLWKSKTEALQQEIQMLTKRLDQLYHLYEEAAERSPQTEESYMGQKRPLQNLERQAAVNSFLLDMGRKKESSRTRSGQTDKHRKFKQLNMLLDIEQNSKMTAAPRMEEKIQRLQKQLSDLKLSNKNMKTQLTRINVLKDKTIERLRQSVTKVETVKEKTAAKTDNLKTPSDSAGQAARSEKEGVYQSPARGPPEHPTTKSALKGASGREQELADFRETIMKMLGFNMKTADKEAINQLKLVIQVYEISSRSKASSTVKPDRTSEQVPPLLAVKNLSTAAPTASGI</sequence>
<proteinExistence type="predicted"/>